<dbReference type="Pfam" id="PF21694">
    <property type="entry name" value="DNA_pol3_delta_C"/>
    <property type="match status" value="1"/>
</dbReference>
<evidence type="ECO:0000259" key="9">
    <source>
        <dbReference type="Pfam" id="PF06144"/>
    </source>
</evidence>
<evidence type="ECO:0000256" key="7">
    <source>
        <dbReference type="ARBA" id="ARBA00034754"/>
    </source>
</evidence>
<feature type="domain" description="DNA polymerase III delta subunit-like C-terminal" evidence="10">
    <location>
        <begin position="209"/>
        <end position="324"/>
    </location>
</feature>
<dbReference type="GO" id="GO:0003677">
    <property type="term" value="F:DNA binding"/>
    <property type="evidence" value="ECO:0007669"/>
    <property type="project" value="InterPro"/>
</dbReference>
<dbReference type="Proteomes" id="UP000051931">
    <property type="component" value="Unassembled WGS sequence"/>
</dbReference>
<dbReference type="EC" id="2.7.7.7" evidence="1"/>
<evidence type="ECO:0000256" key="8">
    <source>
        <dbReference type="ARBA" id="ARBA00049244"/>
    </source>
</evidence>
<comment type="caution">
    <text evidence="11">The sequence shown here is derived from an EMBL/GenBank/DDBJ whole genome shotgun (WGS) entry which is preliminary data.</text>
</comment>
<dbReference type="GO" id="GO:0006261">
    <property type="term" value="P:DNA-templated DNA replication"/>
    <property type="evidence" value="ECO:0007669"/>
    <property type="project" value="TreeGrafter"/>
</dbReference>
<dbReference type="Gene3D" id="1.20.272.10">
    <property type="match status" value="1"/>
</dbReference>
<comment type="similarity">
    <text evidence="7">Belongs to the DNA polymerase HolA subunit family.</text>
</comment>
<sequence>MLLSLFKNSNQAKKNLLITGEDAFLNDYLVRDYVKNPALDQLEKRTVDCESEGIGELIADLTEASLFASEKLLIVKNPIFLTGKVQKKDEKNLKQLEKIFEKIDQSDDQLVIICNGKIDKRRKISKICQKNFNLVDVSFKPYEVSGILKAIIKTENYQISQSALQLLLERSDQVMEAALSNYLKLKNIATDQKITTEMINANIDLSLAQNIFEILTKALSHNYQEAILRLEDQLREGQSPIRILAVFESQLEVLLAAKILLARSRSEMDVGKELGIHPYRVKLAGQTRISIKSLEKMLLAAIKLDYGYKNGTYQGPEFLKMFLLAV</sequence>
<dbReference type="Gene3D" id="3.40.50.300">
    <property type="entry name" value="P-loop containing nucleotide triphosphate hydrolases"/>
    <property type="match status" value="1"/>
</dbReference>
<dbReference type="InterPro" id="IPR027417">
    <property type="entry name" value="P-loop_NTPase"/>
</dbReference>
<evidence type="ECO:0000256" key="6">
    <source>
        <dbReference type="ARBA" id="ARBA00022932"/>
    </source>
</evidence>
<evidence type="ECO:0000313" key="11">
    <source>
        <dbReference type="EMBL" id="KRL63501.1"/>
    </source>
</evidence>
<reference evidence="11 12" key="1">
    <citation type="journal article" date="2015" name="Genome Announc.">
        <title>Expanding the biotechnology potential of lactobacilli through comparative genomics of 213 strains and associated genera.</title>
        <authorList>
            <person name="Sun Z."/>
            <person name="Harris H.M."/>
            <person name="McCann A."/>
            <person name="Guo C."/>
            <person name="Argimon S."/>
            <person name="Zhang W."/>
            <person name="Yang X."/>
            <person name="Jeffery I.B."/>
            <person name="Cooney J.C."/>
            <person name="Kagawa T.F."/>
            <person name="Liu W."/>
            <person name="Song Y."/>
            <person name="Salvetti E."/>
            <person name="Wrobel A."/>
            <person name="Rasinkangas P."/>
            <person name="Parkhill J."/>
            <person name="Rea M.C."/>
            <person name="O'Sullivan O."/>
            <person name="Ritari J."/>
            <person name="Douillard F.P."/>
            <person name="Paul Ross R."/>
            <person name="Yang R."/>
            <person name="Briner A.E."/>
            <person name="Felis G.E."/>
            <person name="de Vos W.M."/>
            <person name="Barrangou R."/>
            <person name="Klaenhammer T.R."/>
            <person name="Caufield P.W."/>
            <person name="Cui Y."/>
            <person name="Zhang H."/>
            <person name="O'Toole P.W."/>
        </authorList>
    </citation>
    <scope>NUCLEOTIDE SEQUENCE [LARGE SCALE GENOMIC DNA]</scope>
    <source>
        <strain evidence="11 12">DSM 15354</strain>
    </source>
</reference>
<dbReference type="InterPro" id="IPR048466">
    <property type="entry name" value="DNA_pol3_delta-like_C"/>
</dbReference>
<gene>
    <name evidence="11" type="ORF">FC23_GL000743</name>
</gene>
<evidence type="ECO:0000256" key="1">
    <source>
        <dbReference type="ARBA" id="ARBA00012417"/>
    </source>
</evidence>
<dbReference type="GO" id="GO:0009360">
    <property type="term" value="C:DNA polymerase III complex"/>
    <property type="evidence" value="ECO:0007669"/>
    <property type="project" value="InterPro"/>
</dbReference>
<organism evidence="11 12">
    <name type="scientific">Lactobacillus psittaci DSM 15354</name>
    <dbReference type="NCBI Taxonomy" id="1122152"/>
    <lineage>
        <taxon>Bacteria</taxon>
        <taxon>Bacillati</taxon>
        <taxon>Bacillota</taxon>
        <taxon>Bacilli</taxon>
        <taxon>Lactobacillales</taxon>
        <taxon>Lactobacillaceae</taxon>
        <taxon>Lactobacillus</taxon>
    </lineage>
</organism>
<evidence type="ECO:0000256" key="5">
    <source>
        <dbReference type="ARBA" id="ARBA00022705"/>
    </source>
</evidence>
<dbReference type="Pfam" id="PF06144">
    <property type="entry name" value="DNA_pol3_delta"/>
    <property type="match status" value="1"/>
</dbReference>
<keyword evidence="12" id="KW-1185">Reference proteome</keyword>
<dbReference type="InterPro" id="IPR005790">
    <property type="entry name" value="DNA_polIII_delta"/>
</dbReference>
<dbReference type="EMBL" id="AZFB01000003">
    <property type="protein sequence ID" value="KRL63501.1"/>
    <property type="molecule type" value="Genomic_DNA"/>
</dbReference>
<protein>
    <recommendedName>
        <fullName evidence="2">DNA polymerase III subunit delta</fullName>
        <ecNumber evidence="1">2.7.7.7</ecNumber>
    </recommendedName>
</protein>
<dbReference type="PANTHER" id="PTHR34388">
    <property type="entry name" value="DNA POLYMERASE III SUBUNIT DELTA"/>
    <property type="match status" value="1"/>
</dbReference>
<dbReference type="eggNOG" id="COG1466">
    <property type="taxonomic scope" value="Bacteria"/>
</dbReference>
<dbReference type="InterPro" id="IPR010372">
    <property type="entry name" value="DNA_pol3_delta_N"/>
</dbReference>
<dbReference type="GO" id="GO:0003887">
    <property type="term" value="F:DNA-directed DNA polymerase activity"/>
    <property type="evidence" value="ECO:0007669"/>
    <property type="project" value="UniProtKB-KW"/>
</dbReference>
<dbReference type="AlphaFoldDB" id="A0A0R1S2Z0"/>
<dbReference type="SUPFAM" id="SSF52540">
    <property type="entry name" value="P-loop containing nucleoside triphosphate hydrolases"/>
    <property type="match status" value="1"/>
</dbReference>
<evidence type="ECO:0000256" key="4">
    <source>
        <dbReference type="ARBA" id="ARBA00022695"/>
    </source>
</evidence>
<keyword evidence="3" id="KW-0808">Transferase</keyword>
<name>A0A0R1S2Z0_9LACO</name>
<dbReference type="PATRIC" id="fig|1122152.4.peg.757"/>
<comment type="catalytic activity">
    <reaction evidence="8">
        <text>DNA(n) + a 2'-deoxyribonucleoside 5'-triphosphate = DNA(n+1) + diphosphate</text>
        <dbReference type="Rhea" id="RHEA:22508"/>
        <dbReference type="Rhea" id="RHEA-COMP:17339"/>
        <dbReference type="Rhea" id="RHEA-COMP:17340"/>
        <dbReference type="ChEBI" id="CHEBI:33019"/>
        <dbReference type="ChEBI" id="CHEBI:61560"/>
        <dbReference type="ChEBI" id="CHEBI:173112"/>
        <dbReference type="EC" id="2.7.7.7"/>
    </reaction>
</comment>
<evidence type="ECO:0000259" key="10">
    <source>
        <dbReference type="Pfam" id="PF21694"/>
    </source>
</evidence>
<proteinExistence type="inferred from homology"/>
<dbReference type="PANTHER" id="PTHR34388:SF1">
    <property type="entry name" value="DNA POLYMERASE III SUBUNIT DELTA"/>
    <property type="match status" value="1"/>
</dbReference>
<keyword evidence="5" id="KW-0235">DNA replication</keyword>
<keyword evidence="6" id="KW-0239">DNA-directed DNA polymerase</keyword>
<keyword evidence="4" id="KW-0548">Nucleotidyltransferase</keyword>
<evidence type="ECO:0000256" key="2">
    <source>
        <dbReference type="ARBA" id="ARBA00017703"/>
    </source>
</evidence>
<accession>A0A0R1S2Z0</accession>
<dbReference type="InterPro" id="IPR008921">
    <property type="entry name" value="DNA_pol3_clamp-load_cplx_C"/>
</dbReference>
<dbReference type="SUPFAM" id="SSF48019">
    <property type="entry name" value="post-AAA+ oligomerization domain-like"/>
    <property type="match status" value="1"/>
</dbReference>
<dbReference type="STRING" id="1122152.GCA_000425905_00180"/>
<dbReference type="NCBIfam" id="TIGR01128">
    <property type="entry name" value="holA"/>
    <property type="match status" value="1"/>
</dbReference>
<feature type="domain" description="DNA polymerase III delta N-terminal" evidence="9">
    <location>
        <begin position="18"/>
        <end position="136"/>
    </location>
</feature>
<evidence type="ECO:0000256" key="3">
    <source>
        <dbReference type="ARBA" id="ARBA00022679"/>
    </source>
</evidence>
<evidence type="ECO:0000313" key="12">
    <source>
        <dbReference type="Proteomes" id="UP000051931"/>
    </source>
</evidence>